<dbReference type="RefSeq" id="XP_017887558.1">
    <property type="nucleotide sequence ID" value="XM_018032069.2"/>
</dbReference>
<feature type="signal peptide" evidence="1">
    <location>
        <begin position="1"/>
        <end position="23"/>
    </location>
</feature>
<reference evidence="3" key="1">
    <citation type="submission" date="2025-08" db="UniProtKB">
        <authorList>
            <consortium name="RefSeq"/>
        </authorList>
    </citation>
    <scope>IDENTIFICATION</scope>
    <source>
        <tissue evidence="3">Whole body</tissue>
    </source>
</reference>
<keyword evidence="1" id="KW-0732">Signal</keyword>
<evidence type="ECO:0000256" key="1">
    <source>
        <dbReference type="SAM" id="SignalP"/>
    </source>
</evidence>
<dbReference type="KEGG" id="ccal:108629421"/>
<sequence>MASNSIYFIFLITISVFTSKTVGSTELITSVQRPIIVTHGYPTMIKSLQADSDESDGRFCQIEYQITRKRAGKCVKVRDGVIGCVSGDYMNPFHPDCF</sequence>
<evidence type="ECO:0000313" key="3">
    <source>
        <dbReference type="RefSeq" id="XP_017887558.1"/>
    </source>
</evidence>
<keyword evidence="2" id="KW-1185">Reference proteome</keyword>
<dbReference type="Proteomes" id="UP000694925">
    <property type="component" value="Unplaced"/>
</dbReference>
<dbReference type="GeneID" id="108629421"/>
<organism evidence="2 3">
    <name type="scientific">Ceratina calcarata</name>
    <dbReference type="NCBI Taxonomy" id="156304"/>
    <lineage>
        <taxon>Eukaryota</taxon>
        <taxon>Metazoa</taxon>
        <taxon>Ecdysozoa</taxon>
        <taxon>Arthropoda</taxon>
        <taxon>Hexapoda</taxon>
        <taxon>Insecta</taxon>
        <taxon>Pterygota</taxon>
        <taxon>Neoptera</taxon>
        <taxon>Endopterygota</taxon>
        <taxon>Hymenoptera</taxon>
        <taxon>Apocrita</taxon>
        <taxon>Aculeata</taxon>
        <taxon>Apoidea</taxon>
        <taxon>Anthophila</taxon>
        <taxon>Apidae</taxon>
        <taxon>Ceratina</taxon>
        <taxon>Zadontomerus</taxon>
    </lineage>
</organism>
<gene>
    <name evidence="3" type="primary">LOC108629421</name>
</gene>
<evidence type="ECO:0000313" key="2">
    <source>
        <dbReference type="Proteomes" id="UP000694925"/>
    </source>
</evidence>
<feature type="chain" id="PRO_5042550761" evidence="1">
    <location>
        <begin position="24"/>
        <end position="98"/>
    </location>
</feature>
<accession>A0AAJ7NBV6</accession>
<dbReference type="AlphaFoldDB" id="A0AAJ7NBV6"/>
<name>A0AAJ7NBV6_9HYME</name>
<protein>
    <submittedName>
        <fullName evidence="3">Uncharacterized protein LOC108629421</fullName>
    </submittedName>
</protein>
<proteinExistence type="predicted"/>